<sequence>MTEALKKRKLADNGADARKIARSKVLSPFRIVGNVSNGVPFAVGTLGSTFYIVTSVGKSFQIYDANNLHLLFVSEQETDASITCLATHFQFVFVGFGNKVGTYRRGRLEHLLEIPDSDVTVTNICVFGDFMCVSSDKNTVYVFKRNPQDKFATVFYTRLSISKLQGSDIVSVIHLPTYLNKIVVVTKSNLLVYNVKSGKLLYTSDELPYFITTAEAAPVLDIVALGCASGEIILFNVKKGRKVRSIKTPVNISSLSFRTDGAAHLAVGATNGDLIFYDLDRRSRIHVLRNVHREQFGGISRAIFLNGQPIVVTSGDDNQLKEYVFDPSLSQGDAEAVVQPPRFLRSRGGHSQPPTSILFADDQSHFLLSASSDCSLWGFSLRKDAQSQELSQRLHKKKDGGRIAGATLKGKFSEVLSMAIENARQGEWENVITAHKDEQFARTWNLATKRVGRWTLNTIDSGLAKSVAISSCGNFGFVGSSNGGIGVYNLQSGLPRKKYKLHKKTVTGIAVDGMNRKMVSCGLDGIVGFYDFSKSAYLGKLQLDAPITSMIYHRSSDLFAVALDDFSIVVIDAVTQKVVRQLWGHSNRISSFDFSPEGRWIVSASLDSSVRVWDLPTGTCIDGIRLDSVATNIKFSPNGDYVATTHVHGNGISIWTNRAQFKPLPARQIDEKDFAQISLFTSFGSSGTSILDGAFDEQASSEEQGDEFGQYESVNQINGDLITLSLGPRNKLKTLLNLDVMRQRSKPLEPPKKPEKAPFFLRLSGEKVGDDAIGRENENSADTAANARLEQEKEKMSSEAEDQIRKHKPGIGAFESNFTRLLREGHAAKNYTSFLDELVGLSPASVDMEIRSLNSFEPFEELTCFLEALTEGLSSNKNYELYEAFTSLLFKAHGDVIHGNNNNTELSAALECLGETHLQNKRLDAMVKYCSSVANFVSSA</sequence>
<dbReference type="SUPFAM" id="SSF50978">
    <property type="entry name" value="WD40 repeat-like"/>
    <property type="match status" value="1"/>
</dbReference>
<dbReference type="PANTHER" id="PTHR22840:SF12">
    <property type="entry name" value="WD REPEAT-CONTAINING PROTEIN 36"/>
    <property type="match status" value="1"/>
</dbReference>
<dbReference type="InterPro" id="IPR007319">
    <property type="entry name" value="WDR36/Utp21_C"/>
</dbReference>
<organism evidence="6 7">
    <name type="scientific">Lachancea meyersii CBS 8951</name>
    <dbReference type="NCBI Taxonomy" id="1266667"/>
    <lineage>
        <taxon>Eukaryota</taxon>
        <taxon>Fungi</taxon>
        <taxon>Dikarya</taxon>
        <taxon>Ascomycota</taxon>
        <taxon>Saccharomycotina</taxon>
        <taxon>Saccharomycetes</taxon>
        <taxon>Saccharomycetales</taxon>
        <taxon>Saccharomycetaceae</taxon>
        <taxon>Lachancea</taxon>
    </lineage>
</organism>
<keyword evidence="1 3" id="KW-0853">WD repeat</keyword>
<dbReference type="GO" id="GO:0034388">
    <property type="term" value="C:Pwp2p-containing subcomplex of 90S preribosome"/>
    <property type="evidence" value="ECO:0007669"/>
    <property type="project" value="TreeGrafter"/>
</dbReference>
<keyword evidence="7" id="KW-1185">Reference proteome</keyword>
<dbReference type="GO" id="GO:0006364">
    <property type="term" value="P:rRNA processing"/>
    <property type="evidence" value="ECO:0007669"/>
    <property type="project" value="InterPro"/>
</dbReference>
<gene>
    <name evidence="6" type="ORF">LAME_0E07360G</name>
</gene>
<dbReference type="GO" id="GO:0032040">
    <property type="term" value="C:small-subunit processome"/>
    <property type="evidence" value="ECO:0007669"/>
    <property type="project" value="InterPro"/>
</dbReference>
<accession>A0A1G4JIB8</accession>
<dbReference type="AlphaFoldDB" id="A0A1G4JIB8"/>
<dbReference type="CDD" id="cd00200">
    <property type="entry name" value="WD40"/>
    <property type="match status" value="1"/>
</dbReference>
<dbReference type="InterPro" id="IPR019775">
    <property type="entry name" value="WD40_repeat_CS"/>
</dbReference>
<dbReference type="Pfam" id="PF25168">
    <property type="entry name" value="Beta-prop_WDR36-Utp21_2nd"/>
    <property type="match status" value="1"/>
</dbReference>
<dbReference type="SUPFAM" id="SSF50998">
    <property type="entry name" value="Quinoprotein alcohol dehydrogenase-like"/>
    <property type="match status" value="1"/>
</dbReference>
<dbReference type="InterPro" id="IPR059157">
    <property type="entry name" value="WDR36-Utp21_N"/>
</dbReference>
<protein>
    <submittedName>
        <fullName evidence="6">LAME_0E07360g1_1</fullName>
    </submittedName>
</protein>
<proteinExistence type="predicted"/>
<dbReference type="OrthoDB" id="10250769at2759"/>
<reference evidence="7" key="1">
    <citation type="submission" date="2016-03" db="EMBL/GenBank/DDBJ databases">
        <authorList>
            <person name="Devillers Hugo."/>
        </authorList>
    </citation>
    <scope>NUCLEOTIDE SEQUENCE [LARGE SCALE GENOMIC DNA]</scope>
</reference>
<dbReference type="InterPro" id="IPR001680">
    <property type="entry name" value="WD40_rpt"/>
</dbReference>
<evidence type="ECO:0000256" key="3">
    <source>
        <dbReference type="PROSITE-ProRule" id="PRU00221"/>
    </source>
</evidence>
<evidence type="ECO:0000313" key="7">
    <source>
        <dbReference type="Proteomes" id="UP000191144"/>
    </source>
</evidence>
<evidence type="ECO:0000259" key="4">
    <source>
        <dbReference type="Pfam" id="PF04192"/>
    </source>
</evidence>
<dbReference type="FunFam" id="2.130.10.10:FF:000710">
    <property type="entry name" value="U3 snoRNP protein"/>
    <property type="match status" value="1"/>
</dbReference>
<dbReference type="PROSITE" id="PS50294">
    <property type="entry name" value="WD_REPEATS_REGION"/>
    <property type="match status" value="1"/>
</dbReference>
<dbReference type="Pfam" id="PF25171">
    <property type="entry name" value="Beta-prop_WDR36-Utp21_1st"/>
    <property type="match status" value="1"/>
</dbReference>
<dbReference type="SMART" id="SM00320">
    <property type="entry name" value="WD40"/>
    <property type="match status" value="9"/>
</dbReference>
<dbReference type="InterPro" id="IPR036322">
    <property type="entry name" value="WD40_repeat_dom_sf"/>
</dbReference>
<dbReference type="PROSITE" id="PS50082">
    <property type="entry name" value="WD_REPEATS_2"/>
    <property type="match status" value="1"/>
</dbReference>
<keyword evidence="2" id="KW-0677">Repeat</keyword>
<feature type="domain" description="WDR36/Utp21 C-terminal" evidence="4">
    <location>
        <begin position="715"/>
        <end position="937"/>
    </location>
</feature>
<dbReference type="Proteomes" id="UP000191144">
    <property type="component" value="Chromosome E"/>
</dbReference>
<evidence type="ECO:0000259" key="5">
    <source>
        <dbReference type="Pfam" id="PF25171"/>
    </source>
</evidence>
<evidence type="ECO:0000256" key="2">
    <source>
        <dbReference type="ARBA" id="ARBA00022737"/>
    </source>
</evidence>
<feature type="domain" description="WDR36/Utp21 N-terminal" evidence="5">
    <location>
        <begin position="52"/>
        <end position="326"/>
    </location>
</feature>
<dbReference type="InterPro" id="IPR015943">
    <property type="entry name" value="WD40/YVTN_repeat-like_dom_sf"/>
</dbReference>
<dbReference type="PROSITE" id="PS00678">
    <property type="entry name" value="WD_REPEATS_1"/>
    <property type="match status" value="1"/>
</dbReference>
<dbReference type="InterPro" id="IPR011047">
    <property type="entry name" value="Quinoprotein_ADH-like_sf"/>
</dbReference>
<dbReference type="Gene3D" id="2.130.10.10">
    <property type="entry name" value="YVTN repeat-like/Quinoprotein amine dehydrogenase"/>
    <property type="match status" value="2"/>
</dbReference>
<feature type="repeat" description="WD" evidence="3">
    <location>
        <begin position="582"/>
        <end position="623"/>
    </location>
</feature>
<dbReference type="Pfam" id="PF04192">
    <property type="entry name" value="Utp21"/>
    <property type="match status" value="1"/>
</dbReference>
<dbReference type="FunFam" id="2.130.10.10:FF:000410">
    <property type="entry name" value="U3 small nucleolar RNA-associated protein 21"/>
    <property type="match status" value="1"/>
</dbReference>
<name>A0A1G4JIB8_9SACH</name>
<evidence type="ECO:0000256" key="1">
    <source>
        <dbReference type="ARBA" id="ARBA00022574"/>
    </source>
</evidence>
<evidence type="ECO:0000313" key="6">
    <source>
        <dbReference type="EMBL" id="SCU90172.1"/>
    </source>
</evidence>
<dbReference type="EMBL" id="LT598481">
    <property type="protein sequence ID" value="SCU90172.1"/>
    <property type="molecule type" value="Genomic_DNA"/>
</dbReference>
<dbReference type="PANTHER" id="PTHR22840">
    <property type="entry name" value="WD REPEAT-CONTAINING PROTEIN 36"/>
    <property type="match status" value="1"/>
</dbReference>